<organism evidence="2 3">
    <name type="scientific">Acrasis kona</name>
    <dbReference type="NCBI Taxonomy" id="1008807"/>
    <lineage>
        <taxon>Eukaryota</taxon>
        <taxon>Discoba</taxon>
        <taxon>Heterolobosea</taxon>
        <taxon>Tetramitia</taxon>
        <taxon>Eutetramitia</taxon>
        <taxon>Acrasidae</taxon>
        <taxon>Acrasis</taxon>
    </lineage>
</organism>
<feature type="region of interest" description="Disordered" evidence="1">
    <location>
        <begin position="370"/>
        <end position="504"/>
    </location>
</feature>
<protein>
    <submittedName>
        <fullName evidence="2">RRP12-like protein</fullName>
    </submittedName>
</protein>
<feature type="region of interest" description="Disordered" evidence="1">
    <location>
        <begin position="156"/>
        <end position="182"/>
    </location>
</feature>
<dbReference type="SUPFAM" id="SSF48371">
    <property type="entry name" value="ARM repeat"/>
    <property type="match status" value="1"/>
</dbReference>
<sequence>MLTTTDASSLQKKYQLNDLLFGMISSKLSNKSFDLLYELVIPQLSSQDHTLQKKAYRALFIMSSTHAKLMAEKTSQIFESLKENVTSLSPSSKKYRSKFQCRMIESVVQGYDALVPYLPQLLAEGIMNSKEVNTTTQEYSSIMLRSILHKICEIDSKQDDDDDDEDEENDDDDDEELDRLTIPKELSTAQQTRLCDFIKQITTGLAGTSDTMIGATVNVLTWLCHDYAPFIESILPDLLHGISLLLDHPSKQVSPNVLGFIKMSVTLLNVNFMKEFMPQLLAGVLSTNNQKHNRKKVTYLLEKMIKRFGYDYMVSIWPTSQKISFLNSVNKSVNKVDKKEGERRILKAKRSKSTDANQVVNDAMDLMDQNSIQQQQQQPVAAKQSNDEADGVSFNKVGKIVVQDKNSKSAAGRKRGRENVAMDDLQESNEQDGGDEEDEDDTRHAKKGRADEQGTTLAQRYLANRRKERESLRRGGSNSQQAQMGDEYKARRRGTGGDMKRKGMADPYAYLPLDAARMNKRNKNKSSHFEKLEQESKNAKKVAKRGGRFHKIANFNK</sequence>
<dbReference type="InterPro" id="IPR052087">
    <property type="entry name" value="RRP12"/>
</dbReference>
<feature type="compositionally biased region" description="Basic and acidic residues" evidence="1">
    <location>
        <begin position="527"/>
        <end position="538"/>
    </location>
</feature>
<feature type="compositionally biased region" description="Acidic residues" evidence="1">
    <location>
        <begin position="424"/>
        <end position="440"/>
    </location>
</feature>
<feature type="region of interest" description="Disordered" evidence="1">
    <location>
        <begin position="521"/>
        <end position="557"/>
    </location>
</feature>
<accession>A0AAW2ZAI1</accession>
<keyword evidence="3" id="KW-1185">Reference proteome</keyword>
<gene>
    <name evidence="2" type="ORF">AKO1_011937</name>
</gene>
<feature type="compositionally biased region" description="Acidic residues" evidence="1">
    <location>
        <begin position="158"/>
        <end position="177"/>
    </location>
</feature>
<dbReference type="InterPro" id="IPR016024">
    <property type="entry name" value="ARM-type_fold"/>
</dbReference>
<dbReference type="Proteomes" id="UP001431209">
    <property type="component" value="Unassembled WGS sequence"/>
</dbReference>
<dbReference type="InterPro" id="IPR011989">
    <property type="entry name" value="ARM-like"/>
</dbReference>
<name>A0AAW2ZAI1_9EUKA</name>
<comment type="caution">
    <text evidence="2">The sequence shown here is derived from an EMBL/GenBank/DDBJ whole genome shotgun (WGS) entry which is preliminary data.</text>
</comment>
<feature type="compositionally biased region" description="Basic residues" evidence="1">
    <location>
        <begin position="539"/>
        <end position="551"/>
    </location>
</feature>
<reference evidence="2 3" key="1">
    <citation type="submission" date="2024-03" db="EMBL/GenBank/DDBJ databases">
        <title>The Acrasis kona genome and developmental transcriptomes reveal deep origins of eukaryotic multicellular pathways.</title>
        <authorList>
            <person name="Sheikh S."/>
            <person name="Fu C.-J."/>
            <person name="Brown M.W."/>
            <person name="Baldauf S.L."/>
        </authorList>
    </citation>
    <scope>NUCLEOTIDE SEQUENCE [LARGE SCALE GENOMIC DNA]</scope>
    <source>
        <strain evidence="2 3">ATCC MYA-3509</strain>
    </source>
</reference>
<dbReference type="PANTHER" id="PTHR48287:SF1">
    <property type="entry name" value="ARM REPEAT SUPERFAMILY PROTEIN"/>
    <property type="match status" value="1"/>
</dbReference>
<evidence type="ECO:0000313" key="3">
    <source>
        <dbReference type="Proteomes" id="UP001431209"/>
    </source>
</evidence>
<dbReference type="Gene3D" id="1.25.10.10">
    <property type="entry name" value="Leucine-rich Repeat Variant"/>
    <property type="match status" value="1"/>
</dbReference>
<dbReference type="EMBL" id="JAOPGA020001213">
    <property type="protein sequence ID" value="KAL0486274.1"/>
    <property type="molecule type" value="Genomic_DNA"/>
</dbReference>
<dbReference type="AlphaFoldDB" id="A0AAW2ZAI1"/>
<dbReference type="PANTHER" id="PTHR48287">
    <property type="entry name" value="ARM REPEAT SUPERFAMILY PROTEIN"/>
    <property type="match status" value="1"/>
</dbReference>
<proteinExistence type="predicted"/>
<evidence type="ECO:0000313" key="2">
    <source>
        <dbReference type="EMBL" id="KAL0486274.1"/>
    </source>
</evidence>
<evidence type="ECO:0000256" key="1">
    <source>
        <dbReference type="SAM" id="MobiDB-lite"/>
    </source>
</evidence>